<dbReference type="CDD" id="cd07023">
    <property type="entry name" value="S49_Sppa_N_C"/>
    <property type="match status" value="1"/>
</dbReference>
<accession>A0ABY9JXT1</accession>
<dbReference type="Pfam" id="PF01343">
    <property type="entry name" value="Peptidase_S49"/>
    <property type="match status" value="1"/>
</dbReference>
<dbReference type="NCBIfam" id="TIGR00706">
    <property type="entry name" value="SppA_dom"/>
    <property type="match status" value="1"/>
</dbReference>
<name>A0ABY9JXT1_9BACI</name>
<keyword evidence="7" id="KW-1185">Reference proteome</keyword>
<dbReference type="Gene3D" id="3.90.226.10">
    <property type="entry name" value="2-enoyl-CoA Hydratase, Chain A, domain 1"/>
    <property type="match status" value="2"/>
</dbReference>
<dbReference type="InterPro" id="IPR029045">
    <property type="entry name" value="ClpP/crotonase-like_dom_sf"/>
</dbReference>
<sequence length="334" mass="37063">MNGKRWGALGIASFLFIFSLFTSFIPEREQPEDNLSTFLNEFGEGFSETVIEEGTGMTTKKIVVLNVDGVIQDTGEDALFAEGYHHREFLAMLDEAAEDDNVKGILLRVNSPGGGVMESAEIHEKIVEIKEEYNKAVYVSMGSLAASGGYYISAPATKIVAAPETLTGSLGVIMQSINFSEFANELGVKFETIKSGKYKDIMSSSREMTEDERKILQELVDESYEGFVDVIANGRNMTEDEVKKIADGRIYSGSQAKELNLVDELGFFDDALITMKEDLDLKNAKVVEYESSMGLNSLFKMSATKIFSGEFELISMYKMATNPNTSRLMYLYTE</sequence>
<evidence type="ECO:0000313" key="6">
    <source>
        <dbReference type="EMBL" id="WLR44186.1"/>
    </source>
</evidence>
<dbReference type="EMBL" id="CP129013">
    <property type="protein sequence ID" value="WLR44186.1"/>
    <property type="molecule type" value="Genomic_DNA"/>
</dbReference>
<keyword evidence="3" id="KW-0378">Hydrolase</keyword>
<dbReference type="RefSeq" id="WP_226539170.1">
    <property type="nucleotide sequence ID" value="NZ_CP129013.1"/>
</dbReference>
<gene>
    <name evidence="6" type="primary">sppA</name>
    <name evidence="6" type="ORF">LC087_08975</name>
</gene>
<comment type="similarity">
    <text evidence="1">Belongs to the peptidase S49 family.</text>
</comment>
<organism evidence="6 7">
    <name type="scientific">Bacillus carboniphilus</name>
    <dbReference type="NCBI Taxonomy" id="86663"/>
    <lineage>
        <taxon>Bacteria</taxon>
        <taxon>Bacillati</taxon>
        <taxon>Bacillota</taxon>
        <taxon>Bacilli</taxon>
        <taxon>Bacillales</taxon>
        <taxon>Bacillaceae</taxon>
        <taxon>Bacillus</taxon>
    </lineage>
</organism>
<protein>
    <submittedName>
        <fullName evidence="6">Signal peptide peptidase SppA</fullName>
    </submittedName>
</protein>
<evidence type="ECO:0000256" key="4">
    <source>
        <dbReference type="ARBA" id="ARBA00022825"/>
    </source>
</evidence>
<dbReference type="InterPro" id="IPR004635">
    <property type="entry name" value="Pept_S49_SppA"/>
</dbReference>
<reference evidence="6 7" key="1">
    <citation type="submission" date="2023-06" db="EMBL/GenBank/DDBJ databases">
        <title>Five Gram-positive bacteria isolated from mangrove sediments in Shenzhen, Guangdong, China.</title>
        <authorList>
            <person name="Yu S."/>
            <person name="Zheng W."/>
            <person name="Huang Y."/>
        </authorList>
    </citation>
    <scope>NUCLEOTIDE SEQUENCE [LARGE SCALE GENOMIC DNA]</scope>
    <source>
        <strain evidence="6 7">SaN35-3</strain>
    </source>
</reference>
<evidence type="ECO:0000259" key="5">
    <source>
        <dbReference type="Pfam" id="PF01343"/>
    </source>
</evidence>
<dbReference type="PANTHER" id="PTHR42987">
    <property type="entry name" value="PEPTIDASE S49"/>
    <property type="match status" value="1"/>
</dbReference>
<dbReference type="InterPro" id="IPR002142">
    <property type="entry name" value="Peptidase_S49"/>
</dbReference>
<proteinExistence type="inferred from homology"/>
<feature type="domain" description="Peptidase S49" evidence="5">
    <location>
        <begin position="133"/>
        <end position="281"/>
    </location>
</feature>
<dbReference type="InterPro" id="IPR047272">
    <property type="entry name" value="S49_SppA_C"/>
</dbReference>
<dbReference type="Proteomes" id="UP001197974">
    <property type="component" value="Chromosome"/>
</dbReference>
<keyword evidence="2" id="KW-0645">Protease</keyword>
<evidence type="ECO:0000256" key="2">
    <source>
        <dbReference type="ARBA" id="ARBA00022670"/>
    </source>
</evidence>
<evidence type="ECO:0000256" key="3">
    <source>
        <dbReference type="ARBA" id="ARBA00022801"/>
    </source>
</evidence>
<evidence type="ECO:0000256" key="1">
    <source>
        <dbReference type="ARBA" id="ARBA00008683"/>
    </source>
</evidence>
<evidence type="ECO:0000313" key="7">
    <source>
        <dbReference type="Proteomes" id="UP001197974"/>
    </source>
</evidence>
<keyword evidence="4" id="KW-0720">Serine protease</keyword>
<dbReference type="SUPFAM" id="SSF52096">
    <property type="entry name" value="ClpP/crotonase"/>
    <property type="match status" value="1"/>
</dbReference>
<dbReference type="PANTHER" id="PTHR42987:SF7">
    <property type="entry name" value="SIGNAL PEPTIDE PEPTIDASE SPPA-RELATED"/>
    <property type="match status" value="1"/>
</dbReference>